<evidence type="ECO:0000313" key="3">
    <source>
        <dbReference type="EMBL" id="KAG6435812.1"/>
    </source>
</evidence>
<name>A0A8X9AAI6_SALSN</name>
<dbReference type="PANTHER" id="PTHR31016:SF20">
    <property type="entry name" value="HEAT-INDUCIBLE TRANSCRIPTION REPRESSOR-RELATED"/>
    <property type="match status" value="1"/>
</dbReference>
<comment type="caution">
    <text evidence="3">The sequence shown here is derived from an EMBL/GenBank/DDBJ whole genome shotgun (WGS) entry which is preliminary data.</text>
</comment>
<accession>A0A8X9AAI6</accession>
<keyword evidence="4" id="KW-1185">Reference proteome</keyword>
<dbReference type="PANTHER" id="PTHR31016">
    <property type="entry name" value="OS04G0228100 PROTEIN"/>
    <property type="match status" value="1"/>
</dbReference>
<reference evidence="3" key="1">
    <citation type="submission" date="2018-01" db="EMBL/GenBank/DDBJ databases">
        <authorList>
            <person name="Mao J.F."/>
        </authorList>
    </citation>
    <scope>NUCLEOTIDE SEQUENCE</scope>
    <source>
        <strain evidence="3">Huo1</strain>
        <tissue evidence="3">Leaf</tissue>
    </source>
</reference>
<reference evidence="3" key="2">
    <citation type="submission" date="2020-08" db="EMBL/GenBank/DDBJ databases">
        <title>Plant Genome Project.</title>
        <authorList>
            <person name="Zhang R.-G."/>
        </authorList>
    </citation>
    <scope>NUCLEOTIDE SEQUENCE</scope>
    <source>
        <strain evidence="3">Huo1</strain>
        <tissue evidence="3">Leaf</tissue>
    </source>
</reference>
<proteinExistence type="predicted"/>
<organism evidence="3">
    <name type="scientific">Salvia splendens</name>
    <name type="common">Scarlet sage</name>
    <dbReference type="NCBI Taxonomy" id="180675"/>
    <lineage>
        <taxon>Eukaryota</taxon>
        <taxon>Viridiplantae</taxon>
        <taxon>Streptophyta</taxon>
        <taxon>Embryophyta</taxon>
        <taxon>Tracheophyta</taxon>
        <taxon>Spermatophyta</taxon>
        <taxon>Magnoliopsida</taxon>
        <taxon>eudicotyledons</taxon>
        <taxon>Gunneridae</taxon>
        <taxon>Pentapetalae</taxon>
        <taxon>asterids</taxon>
        <taxon>lamiids</taxon>
        <taxon>Lamiales</taxon>
        <taxon>Lamiaceae</taxon>
        <taxon>Nepetoideae</taxon>
        <taxon>Mentheae</taxon>
        <taxon>Salviinae</taxon>
        <taxon>Salvia</taxon>
        <taxon>Salvia subgen. Calosphace</taxon>
        <taxon>core Calosphace</taxon>
    </lineage>
</organism>
<keyword evidence="1" id="KW-0175">Coiled coil</keyword>
<protein>
    <submittedName>
        <fullName evidence="3">Uncharacterized protein</fullName>
    </submittedName>
</protein>
<dbReference type="AlphaFoldDB" id="A0A8X9AAI6"/>
<feature type="region of interest" description="Disordered" evidence="2">
    <location>
        <begin position="1"/>
        <end position="32"/>
    </location>
</feature>
<dbReference type="EMBL" id="PNBA02000001">
    <property type="protein sequence ID" value="KAG6435812.1"/>
    <property type="molecule type" value="Genomic_DNA"/>
</dbReference>
<feature type="compositionally biased region" description="Basic and acidic residues" evidence="2">
    <location>
        <begin position="15"/>
        <end position="29"/>
    </location>
</feature>
<sequence length="341" mass="37622">MAYRRKQGAMSRSSTFKEEKNPPPDDGERAAASTLAAQAIATSAAHRHSTGGPTYDYTAMGSSNETGSFWGVLARKAKAILEDDDIKSRPHLLLSPSQKRLDSPKAHPPPTQIQISKKLDTPSPSHAAIAYSTRSNIAKTLDHGGESKGDETHKIQIVRKGNNLVQEMGDHHKSTVQQVPKNPTTQEDLLKASRDVAMATAAKAKLLLRELKTVKADLTFTKQRCTQLEEENKTLRDNGPAHHDDDMIRNQLETLLAEKARLAHENSVYARENRVLREIVEYHQMTTQDVIYVDEGSDEVAEVHPILYSASLPDSPTSPPDLSSLFRSASATAQLRFDPSF</sequence>
<feature type="region of interest" description="Disordered" evidence="2">
    <location>
        <begin position="95"/>
        <end position="125"/>
    </location>
</feature>
<evidence type="ECO:0000313" key="4">
    <source>
        <dbReference type="Proteomes" id="UP000298416"/>
    </source>
</evidence>
<evidence type="ECO:0000256" key="2">
    <source>
        <dbReference type="SAM" id="MobiDB-lite"/>
    </source>
</evidence>
<gene>
    <name evidence="3" type="ORF">SASPL_100689</name>
</gene>
<dbReference type="Proteomes" id="UP000298416">
    <property type="component" value="Unassembled WGS sequence"/>
</dbReference>
<evidence type="ECO:0000256" key="1">
    <source>
        <dbReference type="SAM" id="Coils"/>
    </source>
</evidence>
<feature type="coiled-coil region" evidence="1">
    <location>
        <begin position="211"/>
        <end position="238"/>
    </location>
</feature>